<feature type="region of interest" description="Disordered" evidence="1">
    <location>
        <begin position="468"/>
        <end position="495"/>
    </location>
</feature>
<proteinExistence type="predicted"/>
<reference evidence="3" key="1">
    <citation type="submission" date="2022-01" db="EMBL/GenBank/DDBJ databases">
        <authorList>
            <person name="King R."/>
        </authorList>
    </citation>
    <scope>NUCLEOTIDE SEQUENCE</scope>
</reference>
<dbReference type="PANTHER" id="PTHR28541">
    <property type="entry name" value="DDB1- AND CUL4-ASSOCIATED FACTOR 15"/>
    <property type="match status" value="1"/>
</dbReference>
<name>A0A9N9WYD8_9DIPT</name>
<dbReference type="Pfam" id="PF14939">
    <property type="entry name" value="DCAF15_WD40"/>
    <property type="match status" value="1"/>
</dbReference>
<dbReference type="InterPro" id="IPR047319">
    <property type="entry name" value="DCAF15_C"/>
</dbReference>
<evidence type="ECO:0000313" key="4">
    <source>
        <dbReference type="Proteomes" id="UP001153620"/>
    </source>
</evidence>
<dbReference type="PANTHER" id="PTHR28541:SF1">
    <property type="entry name" value="DDB1- AND CUL4-ASSOCIATED FACTOR 15"/>
    <property type="match status" value="1"/>
</dbReference>
<organism evidence="3 4">
    <name type="scientific">Chironomus riparius</name>
    <dbReference type="NCBI Taxonomy" id="315576"/>
    <lineage>
        <taxon>Eukaryota</taxon>
        <taxon>Metazoa</taxon>
        <taxon>Ecdysozoa</taxon>
        <taxon>Arthropoda</taxon>
        <taxon>Hexapoda</taxon>
        <taxon>Insecta</taxon>
        <taxon>Pterygota</taxon>
        <taxon>Neoptera</taxon>
        <taxon>Endopterygota</taxon>
        <taxon>Diptera</taxon>
        <taxon>Nematocera</taxon>
        <taxon>Chironomoidea</taxon>
        <taxon>Chironomidae</taxon>
        <taxon>Chironominae</taxon>
        <taxon>Chironomus</taxon>
    </lineage>
</organism>
<reference evidence="3" key="2">
    <citation type="submission" date="2022-10" db="EMBL/GenBank/DDBJ databases">
        <authorList>
            <consortium name="ENA_rothamsted_submissions"/>
            <consortium name="culmorum"/>
            <person name="King R."/>
        </authorList>
    </citation>
    <scope>NUCLEOTIDE SEQUENCE</scope>
</reference>
<dbReference type="GO" id="GO:0016567">
    <property type="term" value="P:protein ubiquitination"/>
    <property type="evidence" value="ECO:0007669"/>
    <property type="project" value="InterPro"/>
</dbReference>
<feature type="compositionally biased region" description="Low complexity" evidence="1">
    <location>
        <begin position="476"/>
        <end position="488"/>
    </location>
</feature>
<feature type="compositionally biased region" description="Basic and acidic residues" evidence="1">
    <location>
        <begin position="360"/>
        <end position="385"/>
    </location>
</feature>
<dbReference type="OrthoDB" id="6354267at2759"/>
<evidence type="ECO:0000313" key="3">
    <source>
        <dbReference type="EMBL" id="CAG9808742.1"/>
    </source>
</evidence>
<dbReference type="GO" id="GO:0080008">
    <property type="term" value="C:Cul4-RING E3 ubiquitin ligase complex"/>
    <property type="evidence" value="ECO:0007669"/>
    <property type="project" value="TreeGrafter"/>
</dbReference>
<dbReference type="CDD" id="cd20917">
    <property type="entry name" value="DCAF15-NTD"/>
    <property type="match status" value="1"/>
</dbReference>
<dbReference type="Proteomes" id="UP001153620">
    <property type="component" value="Chromosome 3"/>
</dbReference>
<accession>A0A9N9WYD8</accession>
<keyword evidence="4" id="KW-1185">Reference proteome</keyword>
<dbReference type="CDD" id="cd20913">
    <property type="entry name" value="DCAF15-CTD"/>
    <property type="match status" value="1"/>
</dbReference>
<sequence>MIKKRLTTDSDDESESELNLCETSVKFRRKRNNKNILLNFVNRSLTGHFNYSLTKKSNVHDFNHISSDLRFCLKDIIPFCYLENQVFMGLSLCGNFLLSYKRCCENSETYDFNSGYKYELFFWIFKPHMPLHRYYKVNLFDDHGVEDIKYVTMTQWKNDPRTLVIHGSSEIDDQHSFLTIIRVPKLGCISCKKLRENDTSDDLFKNYDLCIECNFTIHTKYRFNECTQKFQPKIHLNAPHHLIMCENSIIHTINVDLDLQKTQSIGKNFISHKYLLKPNAIVEATTILTNSNDIEVGYDNNNFHHKEPASKMVKPNSIVEQILADFSEFDDTECVAVASTSTADININPNKSNEVTNKVGCDDKTNNTLTRKDDDEQPKNVKKTDNAMSSSSRLLKKKSYAPSSPEILEAAEKTYEFSEENEKCEKISIFRKRRLADKKYEFSEENTENIIPFNRTRNKISQRSQITQIRRSSPHPSFLSPCSSPMSSTRHIMSPNPGFRSPNYYTYRSSPTNNFLYSPPSRHITRIGNMSPASEDIHKYFSDIMNRMNDGRMEVGNELSYEEIKIISKTDSPIFSKKIVNHYVEEDDANSVVTCEEDDCISPGYHLSLPMEVHGACYAKMQIVSKMSLNRLKGHPRAIITQNSFDVETFSIHIANLLCKKNDKKYGILFDLAFEIIHVCPLSENVLIALCLQFTASDYDRLSQCLNCSNESTANCFLHRRLYETTVLFSWKMTTDEWTILDSGQLKQLSTQMKISHPIRGNRQEMLIRKLQRFIRRIFGKERTFLDKYDHLRVLDCNEDKSKDSITDFRNGIEFYRRQPYDSPSSISSLSSNSSASTSSDSAESCDESLQ</sequence>
<feature type="region of interest" description="Disordered" evidence="1">
    <location>
        <begin position="819"/>
        <end position="851"/>
    </location>
</feature>
<dbReference type="AlphaFoldDB" id="A0A9N9WYD8"/>
<protein>
    <recommendedName>
        <fullName evidence="2">DDB1- and CUL4-associated factor 15 WD40 repeat-containing domain-containing protein</fullName>
    </recommendedName>
</protein>
<dbReference type="EMBL" id="OU895879">
    <property type="protein sequence ID" value="CAG9808742.1"/>
    <property type="molecule type" value="Genomic_DNA"/>
</dbReference>
<feature type="compositionally biased region" description="Low complexity" evidence="1">
    <location>
        <begin position="823"/>
        <end position="843"/>
    </location>
</feature>
<feature type="domain" description="DDB1- and CUL4-associated factor 15 WD40 repeat-containing" evidence="2">
    <location>
        <begin position="61"/>
        <end position="258"/>
    </location>
</feature>
<evidence type="ECO:0000256" key="1">
    <source>
        <dbReference type="SAM" id="MobiDB-lite"/>
    </source>
</evidence>
<dbReference type="InterPro" id="IPR032734">
    <property type="entry name" value="DCAF15_WD40"/>
</dbReference>
<gene>
    <name evidence="3" type="ORF">CHIRRI_LOCUS11578</name>
</gene>
<feature type="region of interest" description="Disordered" evidence="1">
    <location>
        <begin position="356"/>
        <end position="401"/>
    </location>
</feature>
<evidence type="ECO:0000259" key="2">
    <source>
        <dbReference type="Pfam" id="PF14939"/>
    </source>
</evidence>
<dbReference type="InterPro" id="IPR038914">
    <property type="entry name" value="DCAF15"/>
</dbReference>